<comment type="caution">
    <text evidence="2">The sequence shown here is derived from an EMBL/GenBank/DDBJ whole genome shotgun (WGS) entry which is preliminary data.</text>
</comment>
<keyword evidence="1" id="KW-0472">Membrane</keyword>
<accession>A0A392R0A8</accession>
<sequence>LGVVIVIPPSLFLLFEVLRGSARNVKLRQGFLMIWHATLWCIWKARNSSIFANGSFIPKVIVDEIKIMRWKWCLTRMNLSPCLFYEWTWDPEIVYFVDFGAVLLFGCCYALVSAFFLVLASALAFDGMASCVL</sequence>
<keyword evidence="1" id="KW-1133">Transmembrane helix</keyword>
<evidence type="ECO:0000256" key="1">
    <source>
        <dbReference type="SAM" id="Phobius"/>
    </source>
</evidence>
<protein>
    <submittedName>
        <fullName evidence="2">Myb-like transcription factor</fullName>
    </submittedName>
</protein>
<reference evidence="2 3" key="1">
    <citation type="journal article" date="2018" name="Front. Plant Sci.">
        <title>Red Clover (Trifolium pratense) and Zigzag Clover (T. medium) - A Picture of Genomic Similarities and Differences.</title>
        <authorList>
            <person name="Dluhosova J."/>
            <person name="Istvanek J."/>
            <person name="Nedelnik J."/>
            <person name="Repkova J."/>
        </authorList>
    </citation>
    <scope>NUCLEOTIDE SEQUENCE [LARGE SCALE GENOMIC DNA]</scope>
    <source>
        <strain evidence="3">cv. 10/8</strain>
        <tissue evidence="2">Leaf</tissue>
    </source>
</reference>
<keyword evidence="1" id="KW-0812">Transmembrane</keyword>
<proteinExistence type="predicted"/>
<keyword evidence="3" id="KW-1185">Reference proteome</keyword>
<organism evidence="2 3">
    <name type="scientific">Trifolium medium</name>
    <dbReference type="NCBI Taxonomy" id="97028"/>
    <lineage>
        <taxon>Eukaryota</taxon>
        <taxon>Viridiplantae</taxon>
        <taxon>Streptophyta</taxon>
        <taxon>Embryophyta</taxon>
        <taxon>Tracheophyta</taxon>
        <taxon>Spermatophyta</taxon>
        <taxon>Magnoliopsida</taxon>
        <taxon>eudicotyledons</taxon>
        <taxon>Gunneridae</taxon>
        <taxon>Pentapetalae</taxon>
        <taxon>rosids</taxon>
        <taxon>fabids</taxon>
        <taxon>Fabales</taxon>
        <taxon>Fabaceae</taxon>
        <taxon>Papilionoideae</taxon>
        <taxon>50 kb inversion clade</taxon>
        <taxon>NPAAA clade</taxon>
        <taxon>Hologalegina</taxon>
        <taxon>IRL clade</taxon>
        <taxon>Trifolieae</taxon>
        <taxon>Trifolium</taxon>
    </lineage>
</organism>
<dbReference type="Proteomes" id="UP000265520">
    <property type="component" value="Unassembled WGS sequence"/>
</dbReference>
<name>A0A392R0A8_9FABA</name>
<dbReference type="AlphaFoldDB" id="A0A392R0A8"/>
<evidence type="ECO:0000313" key="2">
    <source>
        <dbReference type="EMBL" id="MCI29270.1"/>
    </source>
</evidence>
<evidence type="ECO:0000313" key="3">
    <source>
        <dbReference type="Proteomes" id="UP000265520"/>
    </source>
</evidence>
<feature type="non-terminal residue" evidence="2">
    <location>
        <position position="1"/>
    </location>
</feature>
<feature type="transmembrane region" description="Helical" evidence="1">
    <location>
        <begin position="93"/>
        <end position="120"/>
    </location>
</feature>
<dbReference type="EMBL" id="LXQA010171378">
    <property type="protein sequence ID" value="MCI29270.1"/>
    <property type="molecule type" value="Genomic_DNA"/>
</dbReference>